<name>A0A418D5P9_APHAT</name>
<reference evidence="4 5" key="1">
    <citation type="submission" date="2018-08" db="EMBL/GenBank/DDBJ databases">
        <title>Aphanomyces genome sequencing and annotation.</title>
        <authorList>
            <person name="Minardi D."/>
            <person name="Oidtmann B."/>
            <person name="Van Der Giezen M."/>
            <person name="Studholme D.J."/>
        </authorList>
    </citation>
    <scope>NUCLEOTIDE SEQUENCE [LARGE SCALE GENOMIC DNA]</scope>
    <source>
        <strain evidence="3 4">Da</strain>
        <strain evidence="2 5">Sv</strain>
    </source>
</reference>
<evidence type="ECO:0000256" key="1">
    <source>
        <dbReference type="SAM" id="MobiDB-lite"/>
    </source>
</evidence>
<dbReference type="VEuPathDB" id="FungiDB:H257_05453"/>
<feature type="region of interest" description="Disordered" evidence="1">
    <location>
        <begin position="28"/>
        <end position="61"/>
    </location>
</feature>
<sequence length="291" mass="32703">MASTYHKHLVQLPFDVVVRWRKDRFRAHEARNPPHKRVGRSTAVSQLRSTSNVKANGPSSQCSLTREFDGHNEYCLMSITNDDDQIKCPDLAGLKREWTYWVLVTRINHRSTCVTQLSVATSTPTDRLSRTTTTPELCFGKLATALKVDYTGVFGNMAKWYIAGLKQARTRQSAALMEGGEAGVAALWSHDANIEGDRSFSIEGAYVQRPVEQLESSVKCLTLKRSFGGDTGEDTCKRLKATDVRAEELRLAMDSLMDKREALLSSMESFLKLVCHTLADEPRRCDYVPEH</sequence>
<feature type="compositionally biased region" description="Polar residues" evidence="1">
    <location>
        <begin position="42"/>
        <end position="61"/>
    </location>
</feature>
<comment type="caution">
    <text evidence="2">The sequence shown here is derived from an EMBL/GenBank/DDBJ whole genome shotgun (WGS) entry which is preliminary data.</text>
</comment>
<evidence type="ECO:0000313" key="2">
    <source>
        <dbReference type="EMBL" id="RHY89762.1"/>
    </source>
</evidence>
<dbReference type="EMBL" id="QUTG01003911">
    <property type="protein sequence ID" value="RHY89762.1"/>
    <property type="molecule type" value="Genomic_DNA"/>
</dbReference>
<dbReference type="AlphaFoldDB" id="A0A418D5P9"/>
<dbReference type="Proteomes" id="UP000285430">
    <property type="component" value="Unassembled WGS sequence"/>
</dbReference>
<evidence type="ECO:0000313" key="3">
    <source>
        <dbReference type="EMBL" id="RHZ25437.1"/>
    </source>
</evidence>
<dbReference type="EMBL" id="QUTH01002535">
    <property type="protein sequence ID" value="RHZ25437.1"/>
    <property type="molecule type" value="Genomic_DNA"/>
</dbReference>
<dbReference type="Proteomes" id="UP000285712">
    <property type="component" value="Unassembled WGS sequence"/>
</dbReference>
<dbReference type="VEuPathDB" id="FungiDB:H257_05454"/>
<protein>
    <submittedName>
        <fullName evidence="2">Uncharacterized protein</fullName>
    </submittedName>
</protein>
<evidence type="ECO:0000313" key="5">
    <source>
        <dbReference type="Proteomes" id="UP000285712"/>
    </source>
</evidence>
<proteinExistence type="predicted"/>
<organism evidence="2 5">
    <name type="scientific">Aphanomyces astaci</name>
    <name type="common">Crayfish plague agent</name>
    <dbReference type="NCBI Taxonomy" id="112090"/>
    <lineage>
        <taxon>Eukaryota</taxon>
        <taxon>Sar</taxon>
        <taxon>Stramenopiles</taxon>
        <taxon>Oomycota</taxon>
        <taxon>Saprolegniomycetes</taxon>
        <taxon>Saprolegniales</taxon>
        <taxon>Verrucalvaceae</taxon>
        <taxon>Aphanomyces</taxon>
    </lineage>
</organism>
<evidence type="ECO:0000313" key="4">
    <source>
        <dbReference type="Proteomes" id="UP000285430"/>
    </source>
</evidence>
<gene>
    <name evidence="2" type="ORF">DYB35_004718</name>
    <name evidence="3" type="ORF">DYB37_006912</name>
</gene>
<accession>A0A418D5P9</accession>